<evidence type="ECO:0000256" key="17">
    <source>
        <dbReference type="PROSITE-ProRule" id="PRU00703"/>
    </source>
</evidence>
<evidence type="ECO:0000256" key="1">
    <source>
        <dbReference type="ARBA" id="ARBA00004651"/>
    </source>
</evidence>
<evidence type="ECO:0000256" key="14">
    <source>
        <dbReference type="PIRNR" id="PIRNR006404"/>
    </source>
</evidence>
<evidence type="ECO:0000256" key="2">
    <source>
        <dbReference type="ARBA" id="ARBA00007931"/>
    </source>
</evidence>
<sequence>MFGSSITLFRVFGLEIKVNPSWVFIALLLAWSLAAGYFPSVHEGLPRATYWAMSILAVAGIFASIVVHEIAHSLVARAYGIPMRGITLHMFGGAAEMEAEPTSPKAEFLMAIAGPAVSLVLAAILGGLVALVHPAPEAAGTIVVRYLAMLNLVLGIFNLLPAFPLDGGRVLRAAVWGYTGDLARATRIAAQIGMALGMAVAFLGFFQILTGNLGGGLWTVLIGFFIRSAAATTRLDLEARRMLTGRPVERFMTAAPVTVPIDMALETFVETVVYRTRHDTYPVVDGGGRPRGLVAVGDLHKIEREAWPRTSVLEIMTPLAEDAVVAPGDDAVAALDRMRTANQSRLLVVADGRLVGLLTLKDLLATLALKMEFEGEA</sequence>
<evidence type="ECO:0000256" key="13">
    <source>
        <dbReference type="ARBA" id="ARBA00023136"/>
    </source>
</evidence>
<keyword evidence="7" id="KW-0677">Repeat</keyword>
<gene>
    <name evidence="19" type="ORF">ABS361_00800</name>
</gene>
<evidence type="ECO:0000256" key="11">
    <source>
        <dbReference type="ARBA" id="ARBA00023049"/>
    </source>
</evidence>
<dbReference type="PIRSF" id="PIRSF006404">
    <property type="entry name" value="UCP006404_Pept_M50_CBS"/>
    <property type="match status" value="1"/>
</dbReference>
<feature type="transmembrane region" description="Helical" evidence="14">
    <location>
        <begin position="143"/>
        <end position="163"/>
    </location>
</feature>
<name>A0AAU7X9W6_9HYPH</name>
<proteinExistence type="inferred from homology"/>
<comment type="cofactor">
    <cofactor evidence="14 16">
        <name>Zn(2+)</name>
        <dbReference type="ChEBI" id="CHEBI:29105"/>
    </cofactor>
    <text evidence="14 16">Binds 1 zinc ion per subunit.</text>
</comment>
<dbReference type="InterPro" id="IPR000644">
    <property type="entry name" value="CBS_dom"/>
</dbReference>
<dbReference type="InterPro" id="IPR046342">
    <property type="entry name" value="CBS_dom_sf"/>
</dbReference>
<evidence type="ECO:0000256" key="15">
    <source>
        <dbReference type="PIRSR" id="PIRSR006404-1"/>
    </source>
</evidence>
<dbReference type="Pfam" id="PF02163">
    <property type="entry name" value="Peptidase_M50"/>
    <property type="match status" value="1"/>
</dbReference>
<evidence type="ECO:0000256" key="16">
    <source>
        <dbReference type="PIRSR" id="PIRSR006404-2"/>
    </source>
</evidence>
<feature type="transmembrane region" description="Helical" evidence="14">
    <location>
        <begin position="50"/>
        <end position="67"/>
    </location>
</feature>
<feature type="active site" evidence="15">
    <location>
        <position position="69"/>
    </location>
</feature>
<keyword evidence="8 14" id="KW-0378">Hydrolase</keyword>
<dbReference type="GO" id="GO:0008237">
    <property type="term" value="F:metallopeptidase activity"/>
    <property type="evidence" value="ECO:0007669"/>
    <property type="project" value="UniProtKB-UniRule"/>
</dbReference>
<feature type="transmembrane region" description="Helical" evidence="14">
    <location>
        <begin position="108"/>
        <end position="131"/>
    </location>
</feature>
<dbReference type="CDD" id="cd06164">
    <property type="entry name" value="S2P-M50_SpoIVFB_CBS"/>
    <property type="match status" value="1"/>
</dbReference>
<evidence type="ECO:0000256" key="4">
    <source>
        <dbReference type="ARBA" id="ARBA00022670"/>
    </source>
</evidence>
<comment type="similarity">
    <text evidence="2 14">Belongs to the peptidase M50B family.</text>
</comment>
<evidence type="ECO:0000259" key="18">
    <source>
        <dbReference type="PROSITE" id="PS51371"/>
    </source>
</evidence>
<feature type="domain" description="CBS" evidence="18">
    <location>
        <begin position="252"/>
        <end position="309"/>
    </location>
</feature>
<dbReference type="PANTHER" id="PTHR39188">
    <property type="entry name" value="MEMBRANE-ASSOCIATED ZINC METALLOPROTEASE M50B"/>
    <property type="match status" value="1"/>
</dbReference>
<dbReference type="GO" id="GO:0046872">
    <property type="term" value="F:metal ion binding"/>
    <property type="evidence" value="ECO:0007669"/>
    <property type="project" value="UniProtKB-UniRule"/>
</dbReference>
<dbReference type="RefSeq" id="WP_407049970.1">
    <property type="nucleotide sequence ID" value="NZ_CP158568.1"/>
</dbReference>
<comment type="caution">
    <text evidence="14">Lacks conserved residue(s) required for the propagation of feature annotation.</text>
</comment>
<dbReference type="GO" id="GO:0005886">
    <property type="term" value="C:plasma membrane"/>
    <property type="evidence" value="ECO:0007669"/>
    <property type="project" value="UniProtKB-SubCell"/>
</dbReference>
<feature type="transmembrane region" description="Helical" evidence="14">
    <location>
        <begin position="21"/>
        <end position="38"/>
    </location>
</feature>
<dbReference type="InterPro" id="IPR016483">
    <property type="entry name" value="UCP006404_Pept_M50_CBS"/>
</dbReference>
<comment type="subcellular location">
    <subcellularLocation>
        <location evidence="1">Cell membrane</location>
        <topology evidence="1">Multi-pass membrane protein</topology>
    </subcellularLocation>
</comment>
<evidence type="ECO:0000256" key="9">
    <source>
        <dbReference type="ARBA" id="ARBA00022833"/>
    </source>
</evidence>
<keyword evidence="10 14" id="KW-1133">Transmembrane helix</keyword>
<reference evidence="19" key="1">
    <citation type="submission" date="2024-06" db="EMBL/GenBank/DDBJ databases">
        <title>Methylostella associata gen. nov., sp. nov., a novel Ancalomicrobiaceae-affiliated facultatively methylotrophic bacteria that feed on methanotrophs of the genus Methylococcus.</title>
        <authorList>
            <person name="Saltykova V."/>
            <person name="Danilova O.V."/>
            <person name="Oshkin I.Y."/>
            <person name="Belova S.E."/>
            <person name="Pimenov N.V."/>
            <person name="Dedysh S.N."/>
        </authorList>
    </citation>
    <scope>NUCLEOTIDE SEQUENCE</scope>
    <source>
        <strain evidence="19">S20</strain>
    </source>
</reference>
<evidence type="ECO:0000256" key="8">
    <source>
        <dbReference type="ARBA" id="ARBA00022801"/>
    </source>
</evidence>
<evidence type="ECO:0000313" key="19">
    <source>
        <dbReference type="EMBL" id="XBY44878.1"/>
    </source>
</evidence>
<dbReference type="KEGG" id="mflg:ABS361_00800"/>
<keyword evidence="12 17" id="KW-0129">CBS domain</keyword>
<keyword evidence="9 14" id="KW-0862">Zinc</keyword>
<keyword evidence="13 14" id="KW-0472">Membrane</keyword>
<dbReference type="EMBL" id="CP158568">
    <property type="protein sequence ID" value="XBY44878.1"/>
    <property type="molecule type" value="Genomic_DNA"/>
</dbReference>
<feature type="binding site" evidence="16">
    <location>
        <position position="166"/>
    </location>
    <ligand>
        <name>Zn(2+)</name>
        <dbReference type="ChEBI" id="CHEBI:29105"/>
        <note>catalytic</note>
    </ligand>
</feature>
<dbReference type="Pfam" id="PF00571">
    <property type="entry name" value="CBS"/>
    <property type="match status" value="2"/>
</dbReference>
<evidence type="ECO:0000256" key="5">
    <source>
        <dbReference type="ARBA" id="ARBA00022692"/>
    </source>
</evidence>
<feature type="domain" description="CBS" evidence="18">
    <location>
        <begin position="316"/>
        <end position="373"/>
    </location>
</feature>
<dbReference type="SUPFAM" id="SSF54631">
    <property type="entry name" value="CBS-domain pair"/>
    <property type="match status" value="1"/>
</dbReference>
<keyword evidence="3" id="KW-1003">Cell membrane</keyword>
<dbReference type="GO" id="GO:0006508">
    <property type="term" value="P:proteolysis"/>
    <property type="evidence" value="ECO:0007669"/>
    <property type="project" value="UniProtKB-KW"/>
</dbReference>
<dbReference type="PANTHER" id="PTHR39188:SF3">
    <property type="entry name" value="STAGE IV SPORULATION PROTEIN FB"/>
    <property type="match status" value="1"/>
</dbReference>
<evidence type="ECO:0000256" key="12">
    <source>
        <dbReference type="ARBA" id="ARBA00023122"/>
    </source>
</evidence>
<organism evidence="19">
    <name type="scientific">Methyloraptor flagellatus</name>
    <dbReference type="NCBI Taxonomy" id="3162530"/>
    <lineage>
        <taxon>Bacteria</taxon>
        <taxon>Pseudomonadati</taxon>
        <taxon>Pseudomonadota</taxon>
        <taxon>Alphaproteobacteria</taxon>
        <taxon>Hyphomicrobiales</taxon>
        <taxon>Ancalomicrobiaceae</taxon>
        <taxon>Methyloraptor</taxon>
    </lineage>
</organism>
<keyword evidence="4 14" id="KW-0645">Protease</keyword>
<keyword evidence="11 14" id="KW-0482">Metalloprotease</keyword>
<dbReference type="Gene3D" id="3.10.580.10">
    <property type="entry name" value="CBS-domain"/>
    <property type="match status" value="2"/>
</dbReference>
<keyword evidence="6 14" id="KW-0479">Metal-binding</keyword>
<evidence type="ECO:0000256" key="3">
    <source>
        <dbReference type="ARBA" id="ARBA00022475"/>
    </source>
</evidence>
<dbReference type="AlphaFoldDB" id="A0AAU7X9W6"/>
<feature type="binding site" evidence="16">
    <location>
        <position position="68"/>
    </location>
    <ligand>
        <name>Zn(2+)</name>
        <dbReference type="ChEBI" id="CHEBI:29105"/>
        <note>catalytic</note>
    </ligand>
</feature>
<dbReference type="InterPro" id="IPR008915">
    <property type="entry name" value="Peptidase_M50"/>
</dbReference>
<dbReference type="SMART" id="SM00116">
    <property type="entry name" value="CBS"/>
    <property type="match status" value="2"/>
</dbReference>
<accession>A0AAU7X9W6</accession>
<feature type="binding site" evidence="16">
    <location>
        <position position="72"/>
    </location>
    <ligand>
        <name>Zn(2+)</name>
        <dbReference type="ChEBI" id="CHEBI:29105"/>
        <note>catalytic</note>
    </ligand>
</feature>
<keyword evidence="5 14" id="KW-0812">Transmembrane</keyword>
<evidence type="ECO:0000256" key="10">
    <source>
        <dbReference type="ARBA" id="ARBA00022989"/>
    </source>
</evidence>
<evidence type="ECO:0000256" key="7">
    <source>
        <dbReference type="ARBA" id="ARBA00022737"/>
    </source>
</evidence>
<evidence type="ECO:0000256" key="6">
    <source>
        <dbReference type="ARBA" id="ARBA00022723"/>
    </source>
</evidence>
<protein>
    <recommendedName>
        <fullName evidence="14">Zinc metalloprotease</fullName>
    </recommendedName>
</protein>
<dbReference type="PROSITE" id="PS51371">
    <property type="entry name" value="CBS"/>
    <property type="match status" value="2"/>
</dbReference>